<accession>A0A937FVV8</accession>
<reference evidence="1" key="1">
    <citation type="submission" date="2021-01" db="EMBL/GenBank/DDBJ databases">
        <title>Fulvivirga kasyanovii gen. nov., sp nov., a novel member of the phylum Bacteroidetes isolated from seawater in a mussel farm.</title>
        <authorList>
            <person name="Zhao L.-H."/>
            <person name="Wang Z.-J."/>
        </authorList>
    </citation>
    <scope>NUCLEOTIDE SEQUENCE</scope>
    <source>
        <strain evidence="1">29W222</strain>
    </source>
</reference>
<protein>
    <submittedName>
        <fullName evidence="1">Uncharacterized protein</fullName>
    </submittedName>
</protein>
<organism evidence="1 2">
    <name type="scientific">Fulvivirga marina</name>
    <dbReference type="NCBI Taxonomy" id="2494733"/>
    <lineage>
        <taxon>Bacteria</taxon>
        <taxon>Pseudomonadati</taxon>
        <taxon>Bacteroidota</taxon>
        <taxon>Cytophagia</taxon>
        <taxon>Cytophagales</taxon>
        <taxon>Fulvivirgaceae</taxon>
        <taxon>Fulvivirga</taxon>
    </lineage>
</organism>
<dbReference type="AlphaFoldDB" id="A0A937FVV8"/>
<evidence type="ECO:0000313" key="1">
    <source>
        <dbReference type="EMBL" id="MBL6445251.1"/>
    </source>
</evidence>
<evidence type="ECO:0000313" key="2">
    <source>
        <dbReference type="Proteomes" id="UP000614216"/>
    </source>
</evidence>
<keyword evidence="2" id="KW-1185">Reference proteome</keyword>
<comment type="caution">
    <text evidence="1">The sequence shown here is derived from an EMBL/GenBank/DDBJ whole genome shotgun (WGS) entry which is preliminary data.</text>
</comment>
<dbReference type="EMBL" id="JAEUGD010000004">
    <property type="protein sequence ID" value="MBL6445251.1"/>
    <property type="molecule type" value="Genomic_DNA"/>
</dbReference>
<sequence>MKFSLLLSFSLLALWGANQKHRTIEYNGKPVETTYEVPMQFYGTYAGHKTGYLELHEDGTGVYNYDVFGFAPQGCKKDIIKIEWGFLLDENDSIVSFSREYGRSYPILMRSISNTSFQGCRKEVMLDFIMEYKNGSIGVSSSDDWVKE</sequence>
<dbReference type="RefSeq" id="WP_202854789.1">
    <property type="nucleotide sequence ID" value="NZ_JAEUGD010000004.1"/>
</dbReference>
<name>A0A937FVV8_9BACT</name>
<dbReference type="Proteomes" id="UP000614216">
    <property type="component" value="Unassembled WGS sequence"/>
</dbReference>
<proteinExistence type="predicted"/>
<gene>
    <name evidence="1" type="ORF">JMN32_02955</name>
</gene>